<keyword evidence="2 4" id="KW-0479">Metal-binding</keyword>
<name>A0ABQ2FI94_9DEIO</name>
<dbReference type="Pfam" id="PF01676">
    <property type="entry name" value="Metalloenzyme"/>
    <property type="match status" value="1"/>
</dbReference>
<dbReference type="Gene3D" id="3.30.70.1250">
    <property type="entry name" value="Phosphopentomutase"/>
    <property type="match status" value="1"/>
</dbReference>
<protein>
    <recommendedName>
        <fullName evidence="4 5">Phosphopentomutase</fullName>
        <ecNumber evidence="4 5">5.4.2.7</ecNumber>
    </recommendedName>
    <alternativeName>
        <fullName evidence="4">Phosphodeoxyribomutase</fullName>
    </alternativeName>
</protein>
<dbReference type="RefSeq" id="WP_189068383.1">
    <property type="nucleotide sequence ID" value="NZ_BMPE01000002.1"/>
</dbReference>
<evidence type="ECO:0000256" key="2">
    <source>
        <dbReference type="ARBA" id="ARBA00022723"/>
    </source>
</evidence>
<organism evidence="7 8">
    <name type="scientific">Deinococcus radiotolerans</name>
    <dbReference type="NCBI Taxonomy" id="1309407"/>
    <lineage>
        <taxon>Bacteria</taxon>
        <taxon>Thermotogati</taxon>
        <taxon>Deinococcota</taxon>
        <taxon>Deinococci</taxon>
        <taxon>Deinococcales</taxon>
        <taxon>Deinococcaceae</taxon>
        <taxon>Deinococcus</taxon>
    </lineage>
</organism>
<keyword evidence="4" id="KW-0413">Isomerase</keyword>
<evidence type="ECO:0000256" key="5">
    <source>
        <dbReference type="NCBIfam" id="TIGR01696"/>
    </source>
</evidence>
<comment type="function">
    <text evidence="4">Isomerase that catalyzes the conversion of deoxy-ribose 1-phosphate (dRib-1-P) and ribose 1-phosphate (Rib-1-P) to deoxy-ribose 5-phosphate (dRib-5-P) and ribose 5-phosphate (Rib-5-P), respectively.</text>
</comment>
<sequence>MLLTIVVLDSVGAGELPDAASFGDAGAHTLNHTLKAAPERLTNLAALGLAQVPTIETGDATVPAGPAAGAFGRLREVSPGKDTSTGHWEFMGIQLEHAFQVFPDGFPPAVMDRFDAATGRGHLCNRPYSGTDVIRDFGPEHMKTGAPIVYTSADSVFQIAAHEDVVPLETLYAWCRAAREILQGEFAVARVIARPFRGEFPFERANEHRKDFSLVPPATVLDAVKATGQAVVGIGKIPDIYANQGFTEEIHTDDNADGIAKTLARMRRAAQEGTSGLIFTNLVDFDSKFGHRRDPAGYSACLAAFDAALPELIAAVPEDGALIVISDHGNDPTWKGSDHTREHGLLLVHKAGAAGVSLGDRATFADVGATVAEALGAAWDGPGESFWTQLT</sequence>
<dbReference type="InterPro" id="IPR010045">
    <property type="entry name" value="DeoB"/>
</dbReference>
<feature type="domain" description="Metalloenzyme" evidence="6">
    <location>
        <begin position="4"/>
        <end position="376"/>
    </location>
</feature>
<dbReference type="Gene3D" id="3.40.720.10">
    <property type="entry name" value="Alkaline Phosphatase, subunit A"/>
    <property type="match status" value="1"/>
</dbReference>
<dbReference type="EC" id="5.4.2.7" evidence="4 5"/>
<keyword evidence="8" id="KW-1185">Reference proteome</keyword>
<comment type="similarity">
    <text evidence="1 4">Belongs to the phosphopentomutase family.</text>
</comment>
<comment type="cofactor">
    <cofactor evidence="4">
        <name>Mn(2+)</name>
        <dbReference type="ChEBI" id="CHEBI:29035"/>
    </cofactor>
    <text evidence="4">Binds 2 manganese ions.</text>
</comment>
<comment type="catalytic activity">
    <reaction evidence="4">
        <text>alpha-D-ribose 1-phosphate = D-ribose 5-phosphate</text>
        <dbReference type="Rhea" id="RHEA:18793"/>
        <dbReference type="ChEBI" id="CHEBI:57720"/>
        <dbReference type="ChEBI" id="CHEBI:78346"/>
        <dbReference type="EC" id="5.4.2.7"/>
    </reaction>
</comment>
<dbReference type="SUPFAM" id="SSF53649">
    <property type="entry name" value="Alkaline phosphatase-like"/>
    <property type="match status" value="1"/>
</dbReference>
<evidence type="ECO:0000313" key="7">
    <source>
        <dbReference type="EMBL" id="GGK97938.1"/>
    </source>
</evidence>
<evidence type="ECO:0000256" key="4">
    <source>
        <dbReference type="HAMAP-Rule" id="MF_00740"/>
    </source>
</evidence>
<feature type="binding site" evidence="4">
    <location>
        <position position="9"/>
    </location>
    <ligand>
        <name>Mn(2+)</name>
        <dbReference type="ChEBI" id="CHEBI:29035"/>
        <label>1</label>
    </ligand>
</feature>
<dbReference type="HAMAP" id="MF_00740">
    <property type="entry name" value="Phosphopentomut"/>
    <property type="match status" value="1"/>
</dbReference>
<dbReference type="InterPro" id="IPR024052">
    <property type="entry name" value="Phosphopentomutase_DeoB_cap_sf"/>
</dbReference>
<dbReference type="EMBL" id="BMPE01000002">
    <property type="protein sequence ID" value="GGK97938.1"/>
    <property type="molecule type" value="Genomic_DNA"/>
</dbReference>
<dbReference type="PANTHER" id="PTHR21110:SF0">
    <property type="entry name" value="PHOSPHOPENTOMUTASE"/>
    <property type="match status" value="1"/>
</dbReference>
<dbReference type="InterPro" id="IPR006124">
    <property type="entry name" value="Metalloenzyme"/>
</dbReference>
<dbReference type="InterPro" id="IPR017850">
    <property type="entry name" value="Alkaline_phosphatase_core_sf"/>
</dbReference>
<comment type="subcellular location">
    <subcellularLocation>
        <location evidence="4">Cytoplasm</location>
    </subcellularLocation>
</comment>
<accession>A0ABQ2FI94</accession>
<keyword evidence="3 4" id="KW-0464">Manganese</keyword>
<proteinExistence type="inferred from homology"/>
<feature type="binding site" evidence="4">
    <location>
        <position position="291"/>
    </location>
    <ligand>
        <name>Mn(2+)</name>
        <dbReference type="ChEBI" id="CHEBI:29035"/>
        <label>2</label>
    </ligand>
</feature>
<dbReference type="PIRSF" id="PIRSF001491">
    <property type="entry name" value="Ppentomutase"/>
    <property type="match status" value="1"/>
</dbReference>
<feature type="binding site" evidence="4">
    <location>
        <position position="339"/>
    </location>
    <ligand>
        <name>Mn(2+)</name>
        <dbReference type="ChEBI" id="CHEBI:29035"/>
        <label>2</label>
    </ligand>
</feature>
<keyword evidence="4" id="KW-0963">Cytoplasm</keyword>
<dbReference type="PANTHER" id="PTHR21110">
    <property type="entry name" value="PHOSPHOPENTOMUTASE"/>
    <property type="match status" value="1"/>
</dbReference>
<feature type="binding site" evidence="4">
    <location>
        <position position="286"/>
    </location>
    <ligand>
        <name>Mn(2+)</name>
        <dbReference type="ChEBI" id="CHEBI:29035"/>
        <label>2</label>
    </ligand>
</feature>
<comment type="catalytic activity">
    <reaction evidence="4">
        <text>2-deoxy-alpha-D-ribose 1-phosphate = 2-deoxy-D-ribose 5-phosphate</text>
        <dbReference type="Rhea" id="RHEA:27658"/>
        <dbReference type="ChEBI" id="CHEBI:57259"/>
        <dbReference type="ChEBI" id="CHEBI:62877"/>
        <dbReference type="EC" id="5.4.2.7"/>
    </reaction>
</comment>
<evidence type="ECO:0000259" key="6">
    <source>
        <dbReference type="Pfam" id="PF01676"/>
    </source>
</evidence>
<evidence type="ECO:0000313" key="8">
    <source>
        <dbReference type="Proteomes" id="UP000604341"/>
    </source>
</evidence>
<dbReference type="Proteomes" id="UP000604341">
    <property type="component" value="Unassembled WGS sequence"/>
</dbReference>
<dbReference type="SUPFAM" id="SSF143856">
    <property type="entry name" value="DeoB insert domain-like"/>
    <property type="match status" value="1"/>
</dbReference>
<gene>
    <name evidence="4 7" type="primary">deoB</name>
    <name evidence="7" type="ORF">GCM10010844_15260</name>
</gene>
<evidence type="ECO:0000256" key="3">
    <source>
        <dbReference type="ARBA" id="ARBA00023211"/>
    </source>
</evidence>
<reference evidence="8" key="1">
    <citation type="journal article" date="2019" name="Int. J. Syst. Evol. Microbiol.">
        <title>The Global Catalogue of Microorganisms (GCM) 10K type strain sequencing project: providing services to taxonomists for standard genome sequencing and annotation.</title>
        <authorList>
            <consortium name="The Broad Institute Genomics Platform"/>
            <consortium name="The Broad Institute Genome Sequencing Center for Infectious Disease"/>
            <person name="Wu L."/>
            <person name="Ma J."/>
        </authorList>
    </citation>
    <scope>NUCLEOTIDE SEQUENCE [LARGE SCALE GENOMIC DNA]</scope>
    <source>
        <strain evidence="8">JCM 19173</strain>
    </source>
</reference>
<feature type="binding site" evidence="4">
    <location>
        <position position="328"/>
    </location>
    <ligand>
        <name>Mn(2+)</name>
        <dbReference type="ChEBI" id="CHEBI:29035"/>
        <label>1</label>
    </ligand>
</feature>
<dbReference type="CDD" id="cd16009">
    <property type="entry name" value="PPM"/>
    <property type="match status" value="1"/>
</dbReference>
<dbReference type="NCBIfam" id="NF003766">
    <property type="entry name" value="PRK05362.1"/>
    <property type="match status" value="1"/>
</dbReference>
<evidence type="ECO:0000256" key="1">
    <source>
        <dbReference type="ARBA" id="ARBA00010373"/>
    </source>
</evidence>
<comment type="caution">
    <text evidence="7">The sequence shown here is derived from an EMBL/GenBank/DDBJ whole genome shotgun (WGS) entry which is preliminary data.</text>
</comment>
<feature type="binding site" evidence="4">
    <location>
        <position position="327"/>
    </location>
    <ligand>
        <name>Mn(2+)</name>
        <dbReference type="ChEBI" id="CHEBI:29035"/>
        <label>1</label>
    </ligand>
</feature>
<dbReference type="NCBIfam" id="TIGR01696">
    <property type="entry name" value="deoB"/>
    <property type="match status" value="1"/>
</dbReference>
<comment type="pathway">
    <text evidence="4">Carbohydrate degradation; 2-deoxy-D-ribose 1-phosphate degradation; D-glyceraldehyde 3-phosphate and acetaldehyde from 2-deoxy-alpha-D-ribose 1-phosphate: step 1/2.</text>
</comment>